<evidence type="ECO:0000256" key="6">
    <source>
        <dbReference type="ARBA" id="ARBA00022898"/>
    </source>
</evidence>
<dbReference type="EMBL" id="AP014800">
    <property type="protein sequence ID" value="BAQ71014.1"/>
    <property type="molecule type" value="Genomic_DNA"/>
</dbReference>
<dbReference type="InterPro" id="IPR015422">
    <property type="entry name" value="PyrdxlP-dep_Trfase_small"/>
</dbReference>
<dbReference type="eggNOG" id="COG1448">
    <property type="taxonomic scope" value="Bacteria"/>
</dbReference>
<dbReference type="GO" id="GO:0005829">
    <property type="term" value="C:cytosol"/>
    <property type="evidence" value="ECO:0007669"/>
    <property type="project" value="TreeGrafter"/>
</dbReference>
<comment type="subunit">
    <text evidence="3">Homodimer.</text>
</comment>
<keyword evidence="6" id="KW-0663">Pyridoxal phosphate</keyword>
<evidence type="ECO:0000313" key="9">
    <source>
        <dbReference type="EMBL" id="BAQ71014.1"/>
    </source>
</evidence>
<evidence type="ECO:0000256" key="1">
    <source>
        <dbReference type="ARBA" id="ARBA00001933"/>
    </source>
</evidence>
<sequence>MLTRLSPQSPDKIIGLMQQFRADPRADKIDLGVGVYRDARGRTPVMRAVKAAEETLWRTQDSKGYVGIEGDPAFLEAIGTLVLGDAVPAERIAAVGTPGGTGAVRQALELVRLADAGARAFIPAPSWPNHAAIVNFLGLGEAAYRYYDAAAHALDLPGLLADLETTGPGDVVILHGCCHNPTGAELTLADWAAIAEALGRTGALPLVDLAYLGFGDGLEADAAGLRLLAGALPEMLVSVSCSKNFGLYRERVGAVLALSPNAAARDLVRGNLSNLNRQNFAFPPDHGARVVTGILGDAELRAGWAAELETMRSRIETLRRTLADRLREISGSDRFAFLARQKGLFSLIGATPDQVTAMRETHGVYLVGDGRINLAGLSETNIPKVAEAMLAAGL</sequence>
<evidence type="ECO:0000256" key="7">
    <source>
        <dbReference type="RuleBase" id="RU000481"/>
    </source>
</evidence>
<keyword evidence="4 7" id="KW-0032">Aminotransferase</keyword>
<proteinExistence type="inferred from homology"/>
<dbReference type="PATRIC" id="fig|35806.4.peg.3991"/>
<dbReference type="InterPro" id="IPR004839">
    <property type="entry name" value="Aminotransferase_I/II_large"/>
</dbReference>
<dbReference type="PROSITE" id="PS00105">
    <property type="entry name" value="AA_TRANSFER_CLASS_1"/>
    <property type="match status" value="1"/>
</dbReference>
<comment type="similarity">
    <text evidence="2 7">Belongs to the class-I pyridoxal-phosphate-dependent aminotransferase family.</text>
</comment>
<dbReference type="Gene3D" id="3.40.640.10">
    <property type="entry name" value="Type I PLP-dependent aspartate aminotransferase-like (Major domain)"/>
    <property type="match status" value="1"/>
</dbReference>
<evidence type="ECO:0000256" key="2">
    <source>
        <dbReference type="ARBA" id="ARBA00007441"/>
    </source>
</evidence>
<dbReference type="GO" id="GO:0004069">
    <property type="term" value="F:L-aspartate:2-oxoglutarate aminotransferase activity"/>
    <property type="evidence" value="ECO:0007669"/>
    <property type="project" value="TreeGrafter"/>
</dbReference>
<dbReference type="KEGG" id="rsu:NHU_03890"/>
<evidence type="ECO:0000259" key="8">
    <source>
        <dbReference type="Pfam" id="PF00155"/>
    </source>
</evidence>
<reference evidence="9 10" key="1">
    <citation type="submission" date="2015-02" db="EMBL/GenBank/DDBJ databases">
        <title>Genome sequene of Rhodovulum sulfidophilum DSM 2351.</title>
        <authorList>
            <person name="Nagao N."/>
        </authorList>
    </citation>
    <scope>NUCLEOTIDE SEQUENCE [LARGE SCALE GENOMIC DNA]</scope>
    <source>
        <strain evidence="9 10">DSM 2351</strain>
    </source>
</reference>
<protein>
    <recommendedName>
        <fullName evidence="7">Aminotransferase</fullName>
        <ecNumber evidence="7">2.6.1.-</ecNumber>
    </recommendedName>
</protein>
<dbReference type="SUPFAM" id="SSF53383">
    <property type="entry name" value="PLP-dependent transferases"/>
    <property type="match status" value="1"/>
</dbReference>
<comment type="cofactor">
    <cofactor evidence="1 7">
        <name>pyridoxal 5'-phosphate</name>
        <dbReference type="ChEBI" id="CHEBI:597326"/>
    </cofactor>
</comment>
<dbReference type="EC" id="2.6.1.-" evidence="7"/>
<dbReference type="Pfam" id="PF00155">
    <property type="entry name" value="Aminotran_1_2"/>
    <property type="match status" value="1"/>
</dbReference>
<dbReference type="PANTHER" id="PTHR11879:SF22">
    <property type="entry name" value="ASPARTATE AMINOTRANSFERASE, MITOCHONDRIAL"/>
    <property type="match status" value="1"/>
</dbReference>
<dbReference type="NCBIfam" id="NF006719">
    <property type="entry name" value="PRK09257.1"/>
    <property type="match status" value="1"/>
</dbReference>
<feature type="domain" description="Aminotransferase class I/classII large" evidence="8">
    <location>
        <begin position="27"/>
        <end position="388"/>
    </location>
</feature>
<dbReference type="GO" id="GO:0033585">
    <property type="term" value="P:L-phenylalanine biosynthetic process from chorismate via phenylpyruvate"/>
    <property type="evidence" value="ECO:0007669"/>
    <property type="project" value="TreeGrafter"/>
</dbReference>
<name>A0A0D6B8D8_RHOSU</name>
<keyword evidence="5 7" id="KW-0808">Transferase</keyword>
<gene>
    <name evidence="9" type="primary">tyrB</name>
    <name evidence="9" type="ORF">NHU_03890</name>
</gene>
<evidence type="ECO:0000256" key="5">
    <source>
        <dbReference type="ARBA" id="ARBA00022679"/>
    </source>
</evidence>
<dbReference type="CDD" id="cd00609">
    <property type="entry name" value="AAT_like"/>
    <property type="match status" value="1"/>
</dbReference>
<dbReference type="GO" id="GO:0042802">
    <property type="term" value="F:identical protein binding"/>
    <property type="evidence" value="ECO:0007669"/>
    <property type="project" value="TreeGrafter"/>
</dbReference>
<dbReference type="InterPro" id="IPR000796">
    <property type="entry name" value="Asp_trans"/>
</dbReference>
<dbReference type="Gene3D" id="3.90.1150.10">
    <property type="entry name" value="Aspartate Aminotransferase, domain 1"/>
    <property type="match status" value="1"/>
</dbReference>
<organism evidence="9 10">
    <name type="scientific">Rhodovulum sulfidophilum</name>
    <name type="common">Rhodobacter sulfidophilus</name>
    <dbReference type="NCBI Taxonomy" id="35806"/>
    <lineage>
        <taxon>Bacteria</taxon>
        <taxon>Pseudomonadati</taxon>
        <taxon>Pseudomonadota</taxon>
        <taxon>Alphaproteobacteria</taxon>
        <taxon>Rhodobacterales</taxon>
        <taxon>Paracoccaceae</taxon>
        <taxon>Rhodovulum</taxon>
    </lineage>
</organism>
<dbReference type="InterPro" id="IPR004838">
    <property type="entry name" value="NHTrfase_class1_PyrdxlP-BS"/>
</dbReference>
<dbReference type="PRINTS" id="PR00799">
    <property type="entry name" value="TRANSAMINASE"/>
</dbReference>
<accession>A0A0D6B8D8</accession>
<evidence type="ECO:0000256" key="4">
    <source>
        <dbReference type="ARBA" id="ARBA00022576"/>
    </source>
</evidence>
<evidence type="ECO:0000313" key="10">
    <source>
        <dbReference type="Proteomes" id="UP000064912"/>
    </source>
</evidence>
<evidence type="ECO:0000256" key="3">
    <source>
        <dbReference type="ARBA" id="ARBA00011738"/>
    </source>
</evidence>
<dbReference type="InterPro" id="IPR015424">
    <property type="entry name" value="PyrdxlP-dep_Trfase"/>
</dbReference>
<dbReference type="PANTHER" id="PTHR11879">
    <property type="entry name" value="ASPARTATE AMINOTRANSFERASE"/>
    <property type="match status" value="1"/>
</dbReference>
<dbReference type="GO" id="GO:0030170">
    <property type="term" value="F:pyridoxal phosphate binding"/>
    <property type="evidence" value="ECO:0007669"/>
    <property type="project" value="InterPro"/>
</dbReference>
<dbReference type="GO" id="GO:0004838">
    <property type="term" value="F:L-tyrosine-2-oxoglutarate transaminase activity"/>
    <property type="evidence" value="ECO:0007669"/>
    <property type="project" value="TreeGrafter"/>
</dbReference>
<dbReference type="Proteomes" id="UP000064912">
    <property type="component" value="Chromosome"/>
</dbReference>
<dbReference type="InterPro" id="IPR015421">
    <property type="entry name" value="PyrdxlP-dep_Trfase_major"/>
</dbReference>
<dbReference type="AlphaFoldDB" id="A0A0D6B8D8"/>